<protein>
    <submittedName>
        <fullName evidence="1">Uncharacterized protein</fullName>
    </submittedName>
</protein>
<comment type="caution">
    <text evidence="1">The sequence shown here is derived from an EMBL/GenBank/DDBJ whole genome shotgun (WGS) entry which is preliminary data.</text>
</comment>
<dbReference type="AlphaFoldDB" id="A0A4R6SRJ2"/>
<evidence type="ECO:0000313" key="2">
    <source>
        <dbReference type="Proteomes" id="UP000295620"/>
    </source>
</evidence>
<keyword evidence="2" id="KW-1185">Reference proteome</keyword>
<dbReference type="Proteomes" id="UP000295620">
    <property type="component" value="Unassembled WGS sequence"/>
</dbReference>
<dbReference type="EMBL" id="SNYC01000007">
    <property type="protein sequence ID" value="TDQ07052.1"/>
    <property type="molecule type" value="Genomic_DNA"/>
</dbReference>
<proteinExistence type="predicted"/>
<reference evidence="1 2" key="1">
    <citation type="submission" date="2019-03" db="EMBL/GenBank/DDBJ databases">
        <title>Genomic Encyclopedia of Archaeal and Bacterial Type Strains, Phase II (KMG-II): from individual species to whole genera.</title>
        <authorList>
            <person name="Goeker M."/>
        </authorList>
    </citation>
    <scope>NUCLEOTIDE SEQUENCE [LARGE SCALE GENOMIC DNA]</scope>
    <source>
        <strain evidence="1 2">DSM 19035</strain>
    </source>
</reference>
<evidence type="ECO:0000313" key="1">
    <source>
        <dbReference type="EMBL" id="TDQ07052.1"/>
    </source>
</evidence>
<sequence>MIYQKHTRVSNCIRVIYELFYFALIQNIKYICIVKQVKSNTDSKKRISNFVNPFIKMIEDKKRIAETLKEGKSLSTLKEISFVKPI</sequence>
<organism evidence="1 2">
    <name type="scientific">Pedobacter metabolipauper</name>
    <dbReference type="NCBI Taxonomy" id="425513"/>
    <lineage>
        <taxon>Bacteria</taxon>
        <taxon>Pseudomonadati</taxon>
        <taxon>Bacteroidota</taxon>
        <taxon>Sphingobacteriia</taxon>
        <taxon>Sphingobacteriales</taxon>
        <taxon>Sphingobacteriaceae</taxon>
        <taxon>Pedobacter</taxon>
    </lineage>
</organism>
<gene>
    <name evidence="1" type="ORF">ATK78_4068</name>
</gene>
<accession>A0A4R6SRJ2</accession>
<name>A0A4R6SRJ2_9SPHI</name>